<evidence type="ECO:0000256" key="1">
    <source>
        <dbReference type="ARBA" id="ARBA00012528"/>
    </source>
</evidence>
<name>A0A1W6L5W7_9BURK</name>
<keyword evidence="4" id="KW-0472">Membrane</keyword>
<feature type="transmembrane region" description="Helical" evidence="4">
    <location>
        <begin position="12"/>
        <end position="34"/>
    </location>
</feature>
<evidence type="ECO:0000256" key="2">
    <source>
        <dbReference type="ARBA" id="ARBA00034247"/>
    </source>
</evidence>
<dbReference type="AlphaFoldDB" id="A0A1W6L5W7"/>
<protein>
    <recommendedName>
        <fullName evidence="1">diguanylate cyclase</fullName>
        <ecNumber evidence="1">2.7.7.65</ecNumber>
    </recommendedName>
</protein>
<dbReference type="InterPro" id="IPR000160">
    <property type="entry name" value="GGDEF_dom"/>
</dbReference>
<feature type="transmembrane region" description="Helical" evidence="4">
    <location>
        <begin position="127"/>
        <end position="144"/>
    </location>
</feature>
<sequence>MEWFNHLDPDALLAFNLILGISMSVILVVTRLGLGNAAGRVDVWLVGSFLLLAARLAVPLGQLLLPVAWEVDTSEIVFPLVLAGLYWQAEGMRVLHRGPTRLRRIVIVSLTLAVVAGLVQSRIDERVLPALLCAVNLLLIRNAVLLGRHFWGGRLLAVAASILLTFNVLMVTAAGHSPEEIGRRALLLEMVWALFSTAGFLQCLYQDIRDRLAAAAVTDALTGAMNRTGLMPMLRRDIELARRDGDLSVVLCDLDHFKSINDTLGHPTGDKVLQRFVAKAKGCLRASDLLGRWGGEEFLVVLPKSTLAEAVSVAERVQQTIAECEAAPKFTFSAGIACASEARVRYNLEELLAVADERLYVAKRTRNTVVSTDGPASSQRESEQRSDEPAS</sequence>
<keyword evidence="6" id="KW-1185">Reference proteome</keyword>
<dbReference type="InterPro" id="IPR050469">
    <property type="entry name" value="Diguanylate_Cyclase"/>
</dbReference>
<feature type="compositionally biased region" description="Basic and acidic residues" evidence="3">
    <location>
        <begin position="380"/>
        <end position="391"/>
    </location>
</feature>
<organism evidence="5 6">
    <name type="scientific">Piscinibacter gummiphilus</name>
    <dbReference type="NCBI Taxonomy" id="946333"/>
    <lineage>
        <taxon>Bacteria</taxon>
        <taxon>Pseudomonadati</taxon>
        <taxon>Pseudomonadota</taxon>
        <taxon>Betaproteobacteria</taxon>
        <taxon>Burkholderiales</taxon>
        <taxon>Sphaerotilaceae</taxon>
        <taxon>Piscinibacter</taxon>
    </lineage>
</organism>
<gene>
    <name evidence="5" type="ORF">A4W93_06600</name>
</gene>
<dbReference type="GO" id="GO:0052621">
    <property type="term" value="F:diguanylate cyclase activity"/>
    <property type="evidence" value="ECO:0007669"/>
    <property type="project" value="UniProtKB-EC"/>
</dbReference>
<reference evidence="5 6" key="1">
    <citation type="submission" date="2016-04" db="EMBL/GenBank/DDBJ databases">
        <title>Complete genome sequence of natural rubber-degrading, novel Gram-negative bacterium, Rhizobacter gummiphilus strain NS21.</title>
        <authorList>
            <person name="Tabata M."/>
            <person name="Kasai D."/>
            <person name="Fukuda M."/>
        </authorList>
    </citation>
    <scope>NUCLEOTIDE SEQUENCE [LARGE SCALE GENOMIC DNA]</scope>
    <source>
        <strain evidence="5 6">NS21</strain>
    </source>
</reference>
<dbReference type="InterPro" id="IPR029787">
    <property type="entry name" value="Nucleotide_cyclase"/>
</dbReference>
<dbReference type="STRING" id="946333.A4W93_06600"/>
<feature type="region of interest" description="Disordered" evidence="3">
    <location>
        <begin position="370"/>
        <end position="391"/>
    </location>
</feature>
<dbReference type="InterPro" id="IPR043128">
    <property type="entry name" value="Rev_trsase/Diguanyl_cyclase"/>
</dbReference>
<dbReference type="KEGG" id="rgu:A4W93_06600"/>
<evidence type="ECO:0000256" key="3">
    <source>
        <dbReference type="SAM" id="MobiDB-lite"/>
    </source>
</evidence>
<dbReference type="OrthoDB" id="9813903at2"/>
<dbReference type="EMBL" id="CP015118">
    <property type="protein sequence ID" value="ARN19612.1"/>
    <property type="molecule type" value="Genomic_DNA"/>
</dbReference>
<dbReference type="SMART" id="SM00267">
    <property type="entry name" value="GGDEF"/>
    <property type="match status" value="1"/>
</dbReference>
<comment type="catalytic activity">
    <reaction evidence="2">
        <text>2 GTP = 3',3'-c-di-GMP + 2 diphosphate</text>
        <dbReference type="Rhea" id="RHEA:24898"/>
        <dbReference type="ChEBI" id="CHEBI:33019"/>
        <dbReference type="ChEBI" id="CHEBI:37565"/>
        <dbReference type="ChEBI" id="CHEBI:58805"/>
        <dbReference type="EC" id="2.7.7.65"/>
    </reaction>
</comment>
<dbReference type="PANTHER" id="PTHR45138">
    <property type="entry name" value="REGULATORY COMPONENTS OF SENSORY TRANSDUCTION SYSTEM"/>
    <property type="match status" value="1"/>
</dbReference>
<dbReference type="Pfam" id="PF00990">
    <property type="entry name" value="GGDEF"/>
    <property type="match status" value="1"/>
</dbReference>
<evidence type="ECO:0000256" key="4">
    <source>
        <dbReference type="SAM" id="Phobius"/>
    </source>
</evidence>
<feature type="transmembrane region" description="Helical" evidence="4">
    <location>
        <begin position="156"/>
        <end position="174"/>
    </location>
</feature>
<dbReference type="NCBIfam" id="TIGR00254">
    <property type="entry name" value="GGDEF"/>
    <property type="match status" value="1"/>
</dbReference>
<dbReference type="PANTHER" id="PTHR45138:SF9">
    <property type="entry name" value="DIGUANYLATE CYCLASE DGCM-RELATED"/>
    <property type="match status" value="1"/>
</dbReference>
<dbReference type="Gene3D" id="3.30.70.270">
    <property type="match status" value="1"/>
</dbReference>
<evidence type="ECO:0000313" key="6">
    <source>
        <dbReference type="Proteomes" id="UP000193427"/>
    </source>
</evidence>
<dbReference type="PROSITE" id="PS50887">
    <property type="entry name" value="GGDEF"/>
    <property type="match status" value="1"/>
</dbReference>
<keyword evidence="4" id="KW-0812">Transmembrane</keyword>
<accession>A0A1W6L5W7</accession>
<dbReference type="CDD" id="cd01949">
    <property type="entry name" value="GGDEF"/>
    <property type="match status" value="1"/>
</dbReference>
<dbReference type="EC" id="2.7.7.65" evidence="1"/>
<keyword evidence="4" id="KW-1133">Transmembrane helix</keyword>
<dbReference type="SUPFAM" id="SSF55073">
    <property type="entry name" value="Nucleotide cyclase"/>
    <property type="match status" value="1"/>
</dbReference>
<feature type="transmembrane region" description="Helical" evidence="4">
    <location>
        <begin position="41"/>
        <end position="64"/>
    </location>
</feature>
<evidence type="ECO:0000313" key="5">
    <source>
        <dbReference type="EMBL" id="ARN19612.1"/>
    </source>
</evidence>
<proteinExistence type="predicted"/>
<dbReference type="Proteomes" id="UP000193427">
    <property type="component" value="Chromosome"/>
</dbReference>
<feature type="transmembrane region" description="Helical" evidence="4">
    <location>
        <begin position="102"/>
        <end position="121"/>
    </location>
</feature>
<dbReference type="RefSeq" id="WP_085749874.1">
    <property type="nucleotide sequence ID" value="NZ_BSPR01000003.1"/>
</dbReference>
<dbReference type="FunFam" id="3.30.70.270:FF:000001">
    <property type="entry name" value="Diguanylate cyclase domain protein"/>
    <property type="match status" value="1"/>
</dbReference>